<organism evidence="2 3">
    <name type="scientific">Panthera pardus</name>
    <name type="common">Leopard</name>
    <name type="synonym">Felis pardus</name>
    <dbReference type="NCBI Taxonomy" id="9691"/>
    <lineage>
        <taxon>Eukaryota</taxon>
        <taxon>Metazoa</taxon>
        <taxon>Chordata</taxon>
        <taxon>Craniata</taxon>
        <taxon>Vertebrata</taxon>
        <taxon>Euteleostomi</taxon>
        <taxon>Mammalia</taxon>
        <taxon>Eutheria</taxon>
        <taxon>Laurasiatheria</taxon>
        <taxon>Carnivora</taxon>
        <taxon>Feliformia</taxon>
        <taxon>Felidae</taxon>
        <taxon>Pantherinae</taxon>
        <taxon>Panthera</taxon>
    </lineage>
</organism>
<gene>
    <name evidence="3" type="primary">LOC128778664</name>
</gene>
<name>A0A9W2W0U6_PANPR</name>
<dbReference type="AlphaFoldDB" id="A0A9W2W0U6"/>
<keyword evidence="2" id="KW-1185">Reference proteome</keyword>
<reference evidence="3" key="1">
    <citation type="submission" date="2025-08" db="UniProtKB">
        <authorList>
            <consortium name="RefSeq"/>
        </authorList>
    </citation>
    <scope>IDENTIFICATION</scope>
    <source>
        <tissue evidence="3">Whole blood</tissue>
    </source>
</reference>
<dbReference type="RefSeq" id="XP_053764504.1">
    <property type="nucleotide sequence ID" value="XM_053908529.1"/>
</dbReference>
<proteinExistence type="predicted"/>
<sequence>MPSVPHRCVDSAQWRGQVGSEWGLWGPQRLPGWRGVEVDPGGLEGPLEKVGVGTSAGGEGAEAWGLDSGLPDLSAAPRGGSRELCLSADPPPATGVGRPDRRHSDFETALLCPTSLPVLQAQRVAGAGLCWGHKLWELHLRGGSRSGTGFINAVLQLSSQLGDRVNQFWPGGPVLGARPQRATPKTWPDPPGGYSWGPSRGAGQPALSALMWQAGTRGLRERRRLPGRWTRSDLSS</sequence>
<dbReference type="GeneID" id="128778664"/>
<evidence type="ECO:0000313" key="3">
    <source>
        <dbReference type="RefSeq" id="XP_053764504.1"/>
    </source>
</evidence>
<protein>
    <submittedName>
        <fullName evidence="3">Uncharacterized protein LOC128778664 isoform X2</fullName>
    </submittedName>
</protein>
<evidence type="ECO:0000256" key="1">
    <source>
        <dbReference type="SAM" id="MobiDB-lite"/>
    </source>
</evidence>
<feature type="region of interest" description="Disordered" evidence="1">
    <location>
        <begin position="175"/>
        <end position="200"/>
    </location>
</feature>
<accession>A0A9W2W0U6</accession>
<dbReference type="Proteomes" id="UP001165780">
    <property type="component" value="Unplaced"/>
</dbReference>
<evidence type="ECO:0000313" key="2">
    <source>
        <dbReference type="Proteomes" id="UP001165780"/>
    </source>
</evidence>